<evidence type="ECO:0000256" key="5">
    <source>
        <dbReference type="ARBA" id="ARBA00023004"/>
    </source>
</evidence>
<comment type="subcellular location">
    <subcellularLocation>
        <location evidence="1">Cell outer membrane</location>
        <topology evidence="1">Multi-pass membrane protein</topology>
    </subcellularLocation>
</comment>
<dbReference type="Pfam" id="PF07715">
    <property type="entry name" value="Plug"/>
    <property type="match status" value="1"/>
</dbReference>
<name>A0A5J4S8H9_9ZZZZ</name>
<comment type="caution">
    <text evidence="12">The sequence shown here is derived from an EMBL/GenBank/DDBJ whole genome shotgun (WGS) entry which is preliminary data.</text>
</comment>
<evidence type="ECO:0000256" key="7">
    <source>
        <dbReference type="ARBA" id="ARBA00023077"/>
    </source>
</evidence>
<dbReference type="SUPFAM" id="SSF56935">
    <property type="entry name" value="Porins"/>
    <property type="match status" value="1"/>
</dbReference>
<dbReference type="AlphaFoldDB" id="A0A5J4S8H9"/>
<feature type="domain" description="TonB-dependent receptor plug" evidence="11">
    <location>
        <begin position="53"/>
        <end position="156"/>
    </location>
</feature>
<dbReference type="PANTHER" id="PTHR32552">
    <property type="entry name" value="FERRICHROME IRON RECEPTOR-RELATED"/>
    <property type="match status" value="1"/>
</dbReference>
<keyword evidence="8" id="KW-0472">Membrane</keyword>
<evidence type="ECO:0000256" key="4">
    <source>
        <dbReference type="ARBA" id="ARBA00022692"/>
    </source>
</evidence>
<evidence type="ECO:0000259" key="11">
    <source>
        <dbReference type="Pfam" id="PF07715"/>
    </source>
</evidence>
<evidence type="ECO:0000256" key="1">
    <source>
        <dbReference type="ARBA" id="ARBA00004571"/>
    </source>
</evidence>
<dbReference type="InterPro" id="IPR012910">
    <property type="entry name" value="Plug_dom"/>
</dbReference>
<keyword evidence="4" id="KW-0812">Transmembrane</keyword>
<keyword evidence="5" id="KW-0408">Iron</keyword>
<organism evidence="12">
    <name type="scientific">termite gut metagenome</name>
    <dbReference type="NCBI Taxonomy" id="433724"/>
    <lineage>
        <taxon>unclassified sequences</taxon>
        <taxon>metagenomes</taxon>
        <taxon>organismal metagenomes</taxon>
    </lineage>
</organism>
<evidence type="ECO:0000313" key="12">
    <source>
        <dbReference type="EMBL" id="KAA6342424.1"/>
    </source>
</evidence>
<evidence type="ECO:0000256" key="9">
    <source>
        <dbReference type="ARBA" id="ARBA00023237"/>
    </source>
</evidence>
<dbReference type="GO" id="GO:0006826">
    <property type="term" value="P:iron ion transport"/>
    <property type="evidence" value="ECO:0007669"/>
    <property type="project" value="UniProtKB-KW"/>
</dbReference>
<evidence type="ECO:0000256" key="3">
    <source>
        <dbReference type="ARBA" id="ARBA00022496"/>
    </source>
</evidence>
<keyword evidence="2" id="KW-0813">Transport</keyword>
<dbReference type="EMBL" id="SNRY01000327">
    <property type="protein sequence ID" value="KAA6342424.1"/>
    <property type="molecule type" value="Genomic_DNA"/>
</dbReference>
<accession>A0A5J4S8H9</accession>
<dbReference type="Gene3D" id="2.40.170.20">
    <property type="entry name" value="TonB-dependent receptor, beta-barrel domain"/>
    <property type="match status" value="1"/>
</dbReference>
<evidence type="ECO:0000259" key="10">
    <source>
        <dbReference type="Pfam" id="PF00593"/>
    </source>
</evidence>
<dbReference type="InterPro" id="IPR000531">
    <property type="entry name" value="Beta-barrel_TonB"/>
</dbReference>
<keyword evidence="3" id="KW-0410">Iron transport</keyword>
<keyword evidence="9" id="KW-0998">Cell outer membrane</keyword>
<evidence type="ECO:0000256" key="8">
    <source>
        <dbReference type="ARBA" id="ARBA00023136"/>
    </source>
</evidence>
<evidence type="ECO:0000256" key="2">
    <source>
        <dbReference type="ARBA" id="ARBA00022448"/>
    </source>
</evidence>
<keyword evidence="12" id="KW-0675">Receptor</keyword>
<dbReference type="PANTHER" id="PTHR32552:SF81">
    <property type="entry name" value="TONB-DEPENDENT OUTER MEMBRANE RECEPTOR"/>
    <property type="match status" value="1"/>
</dbReference>
<feature type="domain" description="TonB-dependent receptor-like beta-barrel" evidence="10">
    <location>
        <begin position="236"/>
        <end position="729"/>
    </location>
</feature>
<gene>
    <name evidence="12" type="ORF">EZS27_009825</name>
</gene>
<protein>
    <submittedName>
        <fullName evidence="12">Pesticin receptor</fullName>
    </submittedName>
</protein>
<proteinExistence type="predicted"/>
<dbReference type="InterPro" id="IPR039426">
    <property type="entry name" value="TonB-dep_rcpt-like"/>
</dbReference>
<dbReference type="PROSITE" id="PS52016">
    <property type="entry name" value="TONB_DEPENDENT_REC_3"/>
    <property type="match status" value="1"/>
</dbReference>
<dbReference type="InterPro" id="IPR036942">
    <property type="entry name" value="Beta-barrel_TonB_sf"/>
</dbReference>
<dbReference type="GO" id="GO:0009279">
    <property type="term" value="C:cell outer membrane"/>
    <property type="evidence" value="ECO:0007669"/>
    <property type="project" value="UniProtKB-SubCell"/>
</dbReference>
<dbReference type="Pfam" id="PF00593">
    <property type="entry name" value="TonB_dep_Rec_b-barrel"/>
    <property type="match status" value="1"/>
</dbReference>
<keyword evidence="6" id="KW-0406">Ion transport</keyword>
<reference evidence="12" key="1">
    <citation type="submission" date="2019-03" db="EMBL/GenBank/DDBJ databases">
        <title>Single cell metagenomics reveals metabolic interactions within the superorganism composed of flagellate Streblomastix strix and complex community of Bacteroidetes bacteria on its surface.</title>
        <authorList>
            <person name="Treitli S.C."/>
            <person name="Kolisko M."/>
            <person name="Husnik F."/>
            <person name="Keeling P."/>
            <person name="Hampl V."/>
        </authorList>
    </citation>
    <scope>NUCLEOTIDE SEQUENCE</scope>
    <source>
        <strain evidence="12">STM</strain>
    </source>
</reference>
<sequence>MKKYAFVFALIIPAIQNMAQGLPADTLQKDTVVRAISVEDIIVVGNLKESGNLREQPLSVTLLSPEDISRERIISMKNLTAIVPNIFIPDYGSKLTSAIYIRGIGSRMNTPAVGLYVDNVPYIDKSAYDFSYADIERIDVLRGPQGTLYGRNTMGGLIKVYTKSPFNYQGTDVRLSAAMYDNYNASLTHYQHISDKFAFSTGGFYEHAGGFFDNTFLNKKIDHVDAGGGRIRAIYFPFADLKFDLNLSYEHSDQGGYPYGFSNKESDVSIDPAYNDESGYRRSLMNAGLNTEYSGKNFIFNSITGFQCLNDRMAMDEDFSPEDAYFAIQRQNQRTLTEEIIFKNRDSNRRWEWITGAFGFYQQLRTTSSISFKEDGIKTMQKMIDLTYEGTLSSRKIIDNTMPLSALYDTPVWGAALYHQSTFNDILFKNLSLVLGLRLDYEQTTLIYDNQAPLSTQSFFNGMPISDIQTKDFGMNGEENNSYPLLLPKFALNYSFNKENNMYASVGRGYRSGGYNAQMFPDLIQDVIIQRPDLAIPDKIVPQIHYKPEYSWNYESGTHLTLWQERFLTDIAVFYTHIENQQIVRFAKSGLGRAMVNAGQSRNYGVEAAFRVNLTDALSFNTNYGYTQATLTNYVTNMLDTDNTEQPVDYSGNRVPFVPEQTFALSGQYAVKFNTDSFFNTLLFHANYTGTGRTYWTEKNDAMQKSYGTLNGRISALKGNTQIDLWVRNALNKKYATFYFESFGRGFAQAGKPMQLGVDMRLSF</sequence>
<keyword evidence="7" id="KW-0798">TonB box</keyword>
<evidence type="ECO:0000256" key="6">
    <source>
        <dbReference type="ARBA" id="ARBA00023065"/>
    </source>
</evidence>